<feature type="region of interest" description="Disordered" evidence="3">
    <location>
        <begin position="203"/>
        <end position="233"/>
    </location>
</feature>
<feature type="domain" description="TERF2-interacting telomeric protein 1 Myb" evidence="4">
    <location>
        <begin position="119"/>
        <end position="173"/>
    </location>
</feature>
<dbReference type="InterPro" id="IPR039595">
    <property type="entry name" value="TE2IP/Rap1"/>
</dbReference>
<dbReference type="GO" id="GO:0031848">
    <property type="term" value="P:protection from non-homologous end joining at telomere"/>
    <property type="evidence" value="ECO:0007669"/>
    <property type="project" value="TreeGrafter"/>
</dbReference>
<dbReference type="GO" id="GO:0070187">
    <property type="term" value="C:shelterin complex"/>
    <property type="evidence" value="ECO:0007669"/>
    <property type="project" value="TreeGrafter"/>
</dbReference>
<evidence type="ECO:0000259" key="4">
    <source>
        <dbReference type="Pfam" id="PF08914"/>
    </source>
</evidence>
<keyword evidence="2" id="KW-0804">Transcription</keyword>
<feature type="compositionally biased region" description="Low complexity" evidence="3">
    <location>
        <begin position="11"/>
        <end position="24"/>
    </location>
</feature>
<reference evidence="5" key="1">
    <citation type="submission" date="2016-01" db="EMBL/GenBank/DDBJ databases">
        <title>Reference transcriptome for the parasite Schistocephalus solidus: insights into the molecular evolution of parasitism.</title>
        <authorList>
            <person name="Hebert F.O."/>
            <person name="Grambauer S."/>
            <person name="Barber I."/>
            <person name="Landry C.R."/>
            <person name="Aubin-Horth N."/>
        </authorList>
    </citation>
    <scope>NUCLEOTIDE SEQUENCE</scope>
</reference>
<dbReference type="GO" id="GO:0006355">
    <property type="term" value="P:regulation of DNA-templated transcription"/>
    <property type="evidence" value="ECO:0007669"/>
    <property type="project" value="UniProtKB-UniRule"/>
</dbReference>
<feature type="region of interest" description="Disordered" evidence="3">
    <location>
        <begin position="259"/>
        <end position="306"/>
    </location>
</feature>
<dbReference type="InterPro" id="IPR015010">
    <property type="entry name" value="TERF2IP_Myb"/>
</dbReference>
<sequence length="469" mass="50934">MPSLRSRDRSTGSSGRTKSAGSTSVQGRRLTRSATALQPLGTRIPEFDSSTPLPSHYQPPPLSPPPPSPPSPPPPPPPPSPPPPAVTVRSALATSYPNLARKAVGFRVTRRHFVKRFQYTISDDLAILNYLLEHNLIDKVNLRSTWRQLERHNVTSHSAESMRVRVLRSLVHQLPSLLPNTEQETIDFLRSCLLTGSLNNYKPADRPPISVTPPRPLRLRNPRTAAAVPSADASVLTLPRSVDAASSLSQSRVSDSFVDEDAFDSTGPSARQCSTPSKAPTNQSQPLFSLAPAEPSVEGRRNPRLSEPRTQMTIFNPETSHNPACLLPKFCKEREVTVAPSPSLSFIVSSTAFAVRSVDDICRRFPFLRSSDVHLLLCMTGGSLSAVEALLRKLTPHSSASCGGGGGITSNGSAPDNQSALWLPDDDCHLLSTDKAKVAEVMDRFGLEEVLWRISYLTGRGFHERAGGC</sequence>
<dbReference type="AlphaFoldDB" id="A0A0X3P219"/>
<protein>
    <recommendedName>
        <fullName evidence="2">Telomeric repeat-binding factor 2-interacting protein 1</fullName>
        <shortName evidence="2">TERF2-interacting telomeric protein 1</shortName>
    </recommendedName>
    <alternativeName>
        <fullName evidence="2">Repressor/activator protein 1 homolog</fullName>
    </alternativeName>
</protein>
<feature type="compositionally biased region" description="Basic and acidic residues" evidence="3">
    <location>
        <begin position="297"/>
        <end position="306"/>
    </location>
</feature>
<comment type="similarity">
    <text evidence="2">Belongs to the RAP1 family.</text>
</comment>
<dbReference type="Pfam" id="PF08914">
    <property type="entry name" value="Myb_Rap1"/>
    <property type="match status" value="1"/>
</dbReference>
<evidence type="ECO:0000256" key="3">
    <source>
        <dbReference type="SAM" id="MobiDB-lite"/>
    </source>
</evidence>
<evidence type="ECO:0000256" key="2">
    <source>
        <dbReference type="RuleBase" id="RU367107"/>
    </source>
</evidence>
<dbReference type="SUPFAM" id="SSF101447">
    <property type="entry name" value="Formin homology 2 domain (FH2 domain)"/>
    <property type="match status" value="1"/>
</dbReference>
<dbReference type="Gene3D" id="1.10.10.60">
    <property type="entry name" value="Homeodomain-like"/>
    <property type="match status" value="1"/>
</dbReference>
<dbReference type="EMBL" id="GEEE01017171">
    <property type="protein sequence ID" value="JAP46054.1"/>
    <property type="molecule type" value="Transcribed_RNA"/>
</dbReference>
<dbReference type="GO" id="GO:0042162">
    <property type="term" value="F:telomeric DNA binding"/>
    <property type="evidence" value="ECO:0007669"/>
    <property type="project" value="TreeGrafter"/>
</dbReference>
<evidence type="ECO:0000256" key="1">
    <source>
        <dbReference type="ARBA" id="ARBA00023242"/>
    </source>
</evidence>
<feature type="region of interest" description="Disordered" evidence="3">
    <location>
        <begin position="1"/>
        <end position="86"/>
    </location>
</feature>
<keyword evidence="2" id="KW-0158">Chromosome</keyword>
<dbReference type="PANTHER" id="PTHR16466">
    <property type="entry name" value="TELOMERE REPEAT-BINDING FACTOR 2-INTERACTING PROTEIN 1"/>
    <property type="match status" value="1"/>
</dbReference>
<comment type="function">
    <text evidence="2">Acts both as a regulator of telomere function and as a transcription regulator. Involved in the regulation of telomere length and protection as a component of the shelterin complex (telosome). Does not bind DNA directly: recruited to telomeric double-stranded 5'-TTAGGG-3' repeats via its interaction with terf2. Independently of its function in telomeres, also acts as a transcription regulator: recruited to extratelomeric 5'-TTAGGG-3' sites via its association with terf2 or other factors, and regulates gene expression.</text>
</comment>
<keyword evidence="2" id="KW-0779">Telomere</keyword>
<gene>
    <name evidence="5" type="ORF">TR113802</name>
</gene>
<feature type="compositionally biased region" description="Basic and acidic residues" evidence="3">
    <location>
        <begin position="1"/>
        <end position="10"/>
    </location>
</feature>
<keyword evidence="2" id="KW-0805">Transcription regulation</keyword>
<proteinExistence type="inferred from homology"/>
<organism evidence="5">
    <name type="scientific">Schistocephalus solidus</name>
    <name type="common">Tapeworm</name>
    <dbReference type="NCBI Taxonomy" id="70667"/>
    <lineage>
        <taxon>Eukaryota</taxon>
        <taxon>Metazoa</taxon>
        <taxon>Spiralia</taxon>
        <taxon>Lophotrochozoa</taxon>
        <taxon>Platyhelminthes</taxon>
        <taxon>Cestoda</taxon>
        <taxon>Eucestoda</taxon>
        <taxon>Diphyllobothriidea</taxon>
        <taxon>Diphyllobothriidae</taxon>
        <taxon>Schistocephalus</taxon>
    </lineage>
</organism>
<keyword evidence="2" id="KW-0010">Activator</keyword>
<dbReference type="GO" id="GO:0010833">
    <property type="term" value="P:telomere maintenance via telomere lengthening"/>
    <property type="evidence" value="ECO:0007669"/>
    <property type="project" value="UniProtKB-UniRule"/>
</dbReference>
<dbReference type="PANTHER" id="PTHR16466:SF6">
    <property type="entry name" value="TELOMERIC REPEAT-BINDING FACTOR 2-INTERACTING PROTEIN 1"/>
    <property type="match status" value="1"/>
</dbReference>
<accession>A0A0X3P219</accession>
<evidence type="ECO:0000313" key="5">
    <source>
        <dbReference type="EMBL" id="JAP46054.1"/>
    </source>
</evidence>
<feature type="compositionally biased region" description="Polar residues" evidence="3">
    <location>
        <begin position="266"/>
        <end position="287"/>
    </location>
</feature>
<name>A0A0X3P219_SCHSO</name>
<comment type="subcellular location">
    <subcellularLocation>
        <location evidence="2">Nucleus</location>
    </subcellularLocation>
    <subcellularLocation>
        <location evidence="2">Chromosome</location>
        <location evidence="2">Telomere</location>
    </subcellularLocation>
</comment>
<feature type="compositionally biased region" description="Pro residues" evidence="3">
    <location>
        <begin position="57"/>
        <end position="85"/>
    </location>
</feature>
<comment type="subunit">
    <text evidence="2">Homodimer.</text>
</comment>
<keyword evidence="1 2" id="KW-0539">Nucleus</keyword>